<protein>
    <recommendedName>
        <fullName evidence="3">F-box domain-containing protein</fullName>
    </recommendedName>
</protein>
<dbReference type="AlphaFoldDB" id="A0AAW0AW71"/>
<evidence type="ECO:0000313" key="2">
    <source>
        <dbReference type="Proteomes" id="UP001362999"/>
    </source>
</evidence>
<comment type="caution">
    <text evidence="1">The sequence shown here is derived from an EMBL/GenBank/DDBJ whole genome shotgun (WGS) entry which is preliminary data.</text>
</comment>
<name>A0AAW0AW71_9AGAR</name>
<keyword evidence="2" id="KW-1185">Reference proteome</keyword>
<sequence length="394" mass="44815">MPRSSRRNPLDVEKLLHLSLDFLELSPSDLCSCALVARSWVHPAQSRLFRSPRTTNPYFLLASSNVASLHETLLREPRLIHLIRELDIRYPYIAQHALESICRLGFTHVTTLALKIRDDLSSSAAETFRKLSNLPSLRSLSLETIESERLAFPLCMPLFDRCSPTVEHLTLRCYRFAENGLSNASYDTAARIRLRSLRLEIQRRPKLANCSSLNPLTLAPFDLSHLKALSVEENSSAPWDCVSWPSIEILDFMPNFNRDTTLLKRFSSLPLSNLSFLRLQIRDSILPTLYILKTIARSLGNAPHLRSIVIVLVDFTTLKSKTPAWVEFDSVLSAFPLGCPDIKLEYRYHAHGLKRALTNALLPSSISCGKVKVVRGSWQRSKDDIWWRGKVQKL</sequence>
<organism evidence="1 2">
    <name type="scientific">Favolaschia claudopus</name>
    <dbReference type="NCBI Taxonomy" id="2862362"/>
    <lineage>
        <taxon>Eukaryota</taxon>
        <taxon>Fungi</taxon>
        <taxon>Dikarya</taxon>
        <taxon>Basidiomycota</taxon>
        <taxon>Agaricomycotina</taxon>
        <taxon>Agaricomycetes</taxon>
        <taxon>Agaricomycetidae</taxon>
        <taxon>Agaricales</taxon>
        <taxon>Marasmiineae</taxon>
        <taxon>Mycenaceae</taxon>
        <taxon>Favolaschia</taxon>
    </lineage>
</organism>
<evidence type="ECO:0008006" key="3">
    <source>
        <dbReference type="Google" id="ProtNLM"/>
    </source>
</evidence>
<dbReference type="EMBL" id="JAWWNJ010000047">
    <property type="protein sequence ID" value="KAK7017736.1"/>
    <property type="molecule type" value="Genomic_DNA"/>
</dbReference>
<gene>
    <name evidence="1" type="ORF">R3P38DRAFT_3274922</name>
</gene>
<evidence type="ECO:0000313" key="1">
    <source>
        <dbReference type="EMBL" id="KAK7017736.1"/>
    </source>
</evidence>
<accession>A0AAW0AW71</accession>
<reference evidence="1 2" key="1">
    <citation type="journal article" date="2024" name="J Genomics">
        <title>Draft genome sequencing and assembly of Favolaschia claudopus CIRM-BRFM 2984 isolated from oak limbs.</title>
        <authorList>
            <person name="Navarro D."/>
            <person name="Drula E."/>
            <person name="Chaduli D."/>
            <person name="Cazenave R."/>
            <person name="Ahrendt S."/>
            <person name="Wang J."/>
            <person name="Lipzen A."/>
            <person name="Daum C."/>
            <person name="Barry K."/>
            <person name="Grigoriev I.V."/>
            <person name="Favel A."/>
            <person name="Rosso M.N."/>
            <person name="Martin F."/>
        </authorList>
    </citation>
    <scope>NUCLEOTIDE SEQUENCE [LARGE SCALE GENOMIC DNA]</scope>
    <source>
        <strain evidence="1 2">CIRM-BRFM 2984</strain>
    </source>
</reference>
<proteinExistence type="predicted"/>
<dbReference type="Proteomes" id="UP001362999">
    <property type="component" value="Unassembled WGS sequence"/>
</dbReference>
<dbReference type="SUPFAM" id="SSF52047">
    <property type="entry name" value="RNI-like"/>
    <property type="match status" value="1"/>
</dbReference>